<keyword evidence="2" id="KW-0812">Transmembrane</keyword>
<feature type="compositionally biased region" description="Basic and acidic residues" evidence="1">
    <location>
        <begin position="267"/>
        <end position="279"/>
    </location>
</feature>
<organism evidence="3 4">
    <name type="scientific">Olpidium bornovanus</name>
    <dbReference type="NCBI Taxonomy" id="278681"/>
    <lineage>
        <taxon>Eukaryota</taxon>
        <taxon>Fungi</taxon>
        <taxon>Fungi incertae sedis</taxon>
        <taxon>Olpidiomycota</taxon>
        <taxon>Olpidiomycotina</taxon>
        <taxon>Olpidiomycetes</taxon>
        <taxon>Olpidiales</taxon>
        <taxon>Olpidiaceae</taxon>
        <taxon>Olpidium</taxon>
    </lineage>
</organism>
<gene>
    <name evidence="3" type="ORF">BJ554DRAFT_834</name>
</gene>
<feature type="compositionally biased region" description="Low complexity" evidence="1">
    <location>
        <begin position="280"/>
        <end position="310"/>
    </location>
</feature>
<keyword evidence="4" id="KW-1185">Reference proteome</keyword>
<dbReference type="Proteomes" id="UP000673691">
    <property type="component" value="Unassembled WGS sequence"/>
</dbReference>
<reference evidence="3 4" key="1">
    <citation type="journal article" name="Sci. Rep.">
        <title>Genome-scale phylogenetic analyses confirm Olpidium as the closest living zoosporic fungus to the non-flagellated, terrestrial fungi.</title>
        <authorList>
            <person name="Chang Y."/>
            <person name="Rochon D."/>
            <person name="Sekimoto S."/>
            <person name="Wang Y."/>
            <person name="Chovatia M."/>
            <person name="Sandor L."/>
            <person name="Salamov A."/>
            <person name="Grigoriev I.V."/>
            <person name="Stajich J.E."/>
            <person name="Spatafora J.W."/>
        </authorList>
    </citation>
    <scope>NUCLEOTIDE SEQUENCE [LARGE SCALE GENOMIC DNA]</scope>
    <source>
        <strain evidence="3">S191</strain>
    </source>
</reference>
<keyword evidence="2" id="KW-0472">Membrane</keyword>
<feature type="region of interest" description="Disordered" evidence="1">
    <location>
        <begin position="243"/>
        <end position="388"/>
    </location>
</feature>
<feature type="region of interest" description="Disordered" evidence="1">
    <location>
        <begin position="100"/>
        <end position="154"/>
    </location>
</feature>
<feature type="compositionally biased region" description="Polar residues" evidence="1">
    <location>
        <begin position="44"/>
        <end position="53"/>
    </location>
</feature>
<dbReference type="AlphaFoldDB" id="A0A8H8A1E8"/>
<comment type="caution">
    <text evidence="3">The sequence shown here is derived from an EMBL/GenBank/DDBJ whole genome shotgun (WGS) entry which is preliminary data.</text>
</comment>
<sequence length="492" mass="50786">LEGTQIRTRGVPARQGYSGRQRQRRRDRSSLGHRRPASRHGQATRHTSTSSGGSLEYAAGAHWRRRCRKQVTPGTDPPRGFSEELEKVCADFETPTAADLRRRSSFGQRRAVSAAGSPASVRSEAGGGSGKAPYKRLSRASATSRPSPRPMPMARDEPQRAIWQVNAGLKTLDPPVPGASGGNLEAVRQHDEGKTACVGTQTSPLPASPMFDGTVRPAAQTGTSDAVAPRGLAVSQTAAAECASARPTPAGAKTAAADTRCLAESGPEERDGGHDRGAAEETTLPEAAAAAPPAQDAKSGVSGSAGAKAADGPRRSGRRGVVVAEPVDAADAEGGDRRTLDPGSAGAAPERQDETAAPGSDIPDPADRSEPWPAGPVRPSPPQAADPSTLRKFRRYVVERHIAGPVALVTAATAKAAAERLEGVVVETPRTEKTLETKVDLPAGAENAVNAREAAAARGPGLWVPRAAVAAVVLLVVLLLAALVATLVAKSV</sequence>
<feature type="region of interest" description="Disordered" evidence="1">
    <location>
        <begin position="1"/>
        <end position="59"/>
    </location>
</feature>
<evidence type="ECO:0000256" key="2">
    <source>
        <dbReference type="SAM" id="Phobius"/>
    </source>
</evidence>
<proteinExistence type="predicted"/>
<feature type="compositionally biased region" description="Basic residues" evidence="1">
    <location>
        <begin position="21"/>
        <end position="38"/>
    </location>
</feature>
<feature type="non-terminal residue" evidence="3">
    <location>
        <position position="1"/>
    </location>
</feature>
<feature type="transmembrane region" description="Helical" evidence="2">
    <location>
        <begin position="467"/>
        <end position="489"/>
    </location>
</feature>
<evidence type="ECO:0000256" key="1">
    <source>
        <dbReference type="SAM" id="MobiDB-lite"/>
    </source>
</evidence>
<evidence type="ECO:0000313" key="4">
    <source>
        <dbReference type="Proteomes" id="UP000673691"/>
    </source>
</evidence>
<dbReference type="EMBL" id="JAEFCI010000935">
    <property type="protein sequence ID" value="KAG5463234.1"/>
    <property type="molecule type" value="Genomic_DNA"/>
</dbReference>
<name>A0A8H8A1E8_9FUNG</name>
<evidence type="ECO:0000313" key="3">
    <source>
        <dbReference type="EMBL" id="KAG5463234.1"/>
    </source>
</evidence>
<accession>A0A8H8A1E8</accession>
<feature type="compositionally biased region" description="Pro residues" evidence="1">
    <location>
        <begin position="373"/>
        <end position="384"/>
    </location>
</feature>
<protein>
    <submittedName>
        <fullName evidence="3">Uncharacterized protein</fullName>
    </submittedName>
</protein>
<keyword evidence="2" id="KW-1133">Transmembrane helix</keyword>